<accession>A0ABU5I8X1</accession>
<keyword evidence="2" id="KW-0614">Plasmid</keyword>
<evidence type="ECO:0000256" key="1">
    <source>
        <dbReference type="SAM" id="Phobius"/>
    </source>
</evidence>
<keyword evidence="1" id="KW-0472">Membrane</keyword>
<keyword evidence="1" id="KW-1133">Transmembrane helix</keyword>
<reference evidence="2 3" key="1">
    <citation type="submission" date="2023-11" db="EMBL/GenBank/DDBJ databases">
        <title>Draft genome of Azohydromonas lata strain H1 (DSM1123), a polyhydroxyalkanoate producer.</title>
        <authorList>
            <person name="Traversa D."/>
            <person name="D'Addabbo P."/>
            <person name="Pazzani C."/>
            <person name="Manzari C."/>
            <person name="Chiara M."/>
            <person name="Scrascia M."/>
        </authorList>
    </citation>
    <scope>NUCLEOTIDE SEQUENCE [LARGE SCALE GENOMIC DNA]</scope>
    <source>
        <strain evidence="2 3">H1</strain>
        <plasmid evidence="2">unnamed</plasmid>
    </source>
</reference>
<dbReference type="RefSeq" id="WP_322463984.1">
    <property type="nucleotide sequence ID" value="NZ_JAXOJX010000001.1"/>
</dbReference>
<organism evidence="2 3">
    <name type="scientific">Azohydromonas lata</name>
    <dbReference type="NCBI Taxonomy" id="45677"/>
    <lineage>
        <taxon>Bacteria</taxon>
        <taxon>Pseudomonadati</taxon>
        <taxon>Pseudomonadota</taxon>
        <taxon>Betaproteobacteria</taxon>
        <taxon>Burkholderiales</taxon>
        <taxon>Sphaerotilaceae</taxon>
        <taxon>Azohydromonas</taxon>
    </lineage>
</organism>
<keyword evidence="1" id="KW-0812">Transmembrane</keyword>
<feature type="transmembrane region" description="Helical" evidence="1">
    <location>
        <begin position="36"/>
        <end position="54"/>
    </location>
</feature>
<geneLocation type="plasmid" evidence="2">
    <name>unnamed</name>
</geneLocation>
<name>A0ABU5I8X1_9BURK</name>
<evidence type="ECO:0000313" key="2">
    <source>
        <dbReference type="EMBL" id="MDZ5455289.1"/>
    </source>
</evidence>
<proteinExistence type="predicted"/>
<dbReference type="EMBL" id="JAXOJX010000001">
    <property type="protein sequence ID" value="MDZ5455289.1"/>
    <property type="molecule type" value="Genomic_DNA"/>
</dbReference>
<keyword evidence="3" id="KW-1185">Reference proteome</keyword>
<feature type="transmembrane region" description="Helical" evidence="1">
    <location>
        <begin position="66"/>
        <end position="88"/>
    </location>
</feature>
<dbReference type="Proteomes" id="UP001293718">
    <property type="component" value="Unassembled WGS sequence"/>
</dbReference>
<sequence>MDLFSLVTGMLVYVTLMRRAQPWWACLARRVRCIHLAFPAAFTVYLVVAAAMPAPGKLFDRGLSAYLLTNVLRLPALLLITPVTVVAWSLPYEMFLYLAASLVMGLCCLRQRPASWHAGAPAVLSAGLLARAVAAVPPDGRASFLAAVATPLPCDAERLLAVAPPDGMATRRLLTARATG</sequence>
<gene>
    <name evidence="2" type="ORF">SM757_01755</name>
</gene>
<evidence type="ECO:0000313" key="3">
    <source>
        <dbReference type="Proteomes" id="UP001293718"/>
    </source>
</evidence>
<protein>
    <submittedName>
        <fullName evidence="2">Uncharacterized protein</fullName>
    </submittedName>
</protein>
<comment type="caution">
    <text evidence="2">The sequence shown here is derived from an EMBL/GenBank/DDBJ whole genome shotgun (WGS) entry which is preliminary data.</text>
</comment>